<evidence type="ECO:0000256" key="1">
    <source>
        <dbReference type="SAM" id="Phobius"/>
    </source>
</evidence>
<evidence type="ECO:0008006" key="4">
    <source>
        <dbReference type="Google" id="ProtNLM"/>
    </source>
</evidence>
<dbReference type="EMBL" id="SMKV01000031">
    <property type="protein sequence ID" value="TDC89650.1"/>
    <property type="molecule type" value="Genomic_DNA"/>
</dbReference>
<protein>
    <recommendedName>
        <fullName evidence="4">DUF3093 domain-containing protein</fullName>
    </recommendedName>
</protein>
<proteinExistence type="predicted"/>
<keyword evidence="1" id="KW-0472">Membrane</keyword>
<keyword evidence="3" id="KW-1185">Reference proteome</keyword>
<accession>A0A4R4UE81</accession>
<name>A0A4R4UE81_9PSEU</name>
<dbReference type="AlphaFoldDB" id="A0A4R4UE81"/>
<evidence type="ECO:0000313" key="3">
    <source>
        <dbReference type="Proteomes" id="UP000294744"/>
    </source>
</evidence>
<dbReference type="Proteomes" id="UP000294744">
    <property type="component" value="Unassembled WGS sequence"/>
</dbReference>
<feature type="transmembrane region" description="Helical" evidence="1">
    <location>
        <begin position="12"/>
        <end position="33"/>
    </location>
</feature>
<organism evidence="2 3">
    <name type="scientific">Saccharopolyspora aridisoli</name>
    <dbReference type="NCBI Taxonomy" id="2530385"/>
    <lineage>
        <taxon>Bacteria</taxon>
        <taxon>Bacillati</taxon>
        <taxon>Actinomycetota</taxon>
        <taxon>Actinomycetes</taxon>
        <taxon>Pseudonocardiales</taxon>
        <taxon>Pseudonocardiaceae</taxon>
        <taxon>Saccharopolyspora</taxon>
    </lineage>
</organism>
<sequence length="166" mass="18411">MDFHKSSGNTIFALVVIVLASIGTVMLIGGLTGDSDVRIHFIFFAAPIGVVAGLVMLIKSLRPMTVRIDERGILIEHKVKKVRVALGWQHVAAVSVTRLRKPKDDRSTATYLTVWPQGGYNPGVPQEWMVQQDGWTGYRLLDVDDIRESEDVLAQVLTRYGAPVLR</sequence>
<evidence type="ECO:0000313" key="2">
    <source>
        <dbReference type="EMBL" id="TDC89650.1"/>
    </source>
</evidence>
<reference evidence="2 3" key="1">
    <citation type="submission" date="2019-03" db="EMBL/GenBank/DDBJ databases">
        <title>Draft genome sequences of novel Actinobacteria.</title>
        <authorList>
            <person name="Sahin N."/>
            <person name="Ay H."/>
            <person name="Saygin H."/>
        </authorList>
    </citation>
    <scope>NUCLEOTIDE SEQUENCE [LARGE SCALE GENOMIC DNA]</scope>
    <source>
        <strain evidence="2 3">16K404</strain>
    </source>
</reference>
<keyword evidence="1" id="KW-1133">Transmembrane helix</keyword>
<keyword evidence="1" id="KW-0812">Transmembrane</keyword>
<gene>
    <name evidence="2" type="ORF">E1161_21030</name>
</gene>
<dbReference type="OrthoDB" id="3687934at2"/>
<comment type="caution">
    <text evidence="2">The sequence shown here is derived from an EMBL/GenBank/DDBJ whole genome shotgun (WGS) entry which is preliminary data.</text>
</comment>
<dbReference type="RefSeq" id="WP_132625931.1">
    <property type="nucleotide sequence ID" value="NZ_SMKV01000031.1"/>
</dbReference>
<feature type="transmembrane region" description="Helical" evidence="1">
    <location>
        <begin position="39"/>
        <end position="58"/>
    </location>
</feature>